<keyword evidence="2" id="KW-0067">ATP-binding</keyword>
<keyword evidence="1" id="KW-0547">Nucleotide-binding</keyword>
<dbReference type="SMART" id="SM00534">
    <property type="entry name" value="MUTSac"/>
    <property type="match status" value="1"/>
</dbReference>
<dbReference type="SUPFAM" id="SSF48334">
    <property type="entry name" value="DNA repair protein MutS, domain III"/>
    <property type="match status" value="1"/>
</dbReference>
<dbReference type="GO" id="GO:0140664">
    <property type="term" value="F:ATP-dependent DNA damage sensor activity"/>
    <property type="evidence" value="ECO:0007669"/>
    <property type="project" value="InterPro"/>
</dbReference>
<dbReference type="SUPFAM" id="SSF52540">
    <property type="entry name" value="P-loop containing nucleoside triphosphate hydrolases"/>
    <property type="match status" value="1"/>
</dbReference>
<keyword evidence="5" id="KW-1185">Reference proteome</keyword>
<proteinExistence type="predicted"/>
<evidence type="ECO:0000256" key="1">
    <source>
        <dbReference type="ARBA" id="ARBA00022741"/>
    </source>
</evidence>
<dbReference type="InterPro" id="IPR045076">
    <property type="entry name" value="MutS"/>
</dbReference>
<dbReference type="OrthoDB" id="9808166at2"/>
<name>A0A2Z4FLU1_9DELT</name>
<dbReference type="GO" id="GO:0005524">
    <property type="term" value="F:ATP binding"/>
    <property type="evidence" value="ECO:0007669"/>
    <property type="project" value="UniProtKB-KW"/>
</dbReference>
<evidence type="ECO:0000313" key="4">
    <source>
        <dbReference type="EMBL" id="AWV89933.1"/>
    </source>
</evidence>
<dbReference type="GO" id="GO:0030983">
    <property type="term" value="F:mismatched DNA binding"/>
    <property type="evidence" value="ECO:0007669"/>
    <property type="project" value="InterPro"/>
</dbReference>
<dbReference type="Gene3D" id="3.40.50.300">
    <property type="entry name" value="P-loop containing nucleotide triphosphate hydrolases"/>
    <property type="match status" value="1"/>
</dbReference>
<dbReference type="AlphaFoldDB" id="A0A2Z4FLU1"/>
<sequence length="540" mass="59772">MSAFSDKSTNHVLGVETFVARLRLDSRAGARLAKRLHTYDAALGAANAPGELDSELRRLRSVDRWSDASAETLDLARKALVELPELERPARQLRAEQVLGEAELFSVKQFLYYATQLFSAAPELLFDWGLGPADASRSEKLMGAIHPQKNPTPRFHLAAELSAELETARVSLRQNKKLARRLRRELESAIVAEYGGSFDIQGNFRAPDDLQIDDPRLRYTPKACHLADPQLNALDAQNDRLQEEIEAHEYDLRAKLSKQLRASVDWLIGVERVFADFDLRLAKVRLRREINGCWAARRASPGLRIEQGREPEVHAALQAQGQSMQAVDLDLDARPAVVSGPNMGGKSVLLRLIGLCQWCAQHAMPVPAAHFDYSPVSAIIYVGAEETVHRQSTQGLSSFGREVKRLVKYWDAPADATRLWLLDEVGRGTHPDEGADIALEVIESLSARGDRVVAATHFPRVAAMKSAQRLRIAGLRDPAKLEPLLADDTLDVQYALRAAMDYRPICADTSFGGQAEVPRDARLVARALGLNLHKNSTSSD</sequence>
<keyword evidence="3" id="KW-0238">DNA-binding</keyword>
<dbReference type="PANTHER" id="PTHR11361:SF34">
    <property type="entry name" value="DNA MISMATCH REPAIR PROTEIN MSH1, MITOCHONDRIAL"/>
    <property type="match status" value="1"/>
</dbReference>
<dbReference type="InterPro" id="IPR036187">
    <property type="entry name" value="DNA_mismatch_repair_MutS_sf"/>
</dbReference>
<dbReference type="KEGG" id="bsed:DN745_11520"/>
<dbReference type="RefSeq" id="WP_111335000.1">
    <property type="nucleotide sequence ID" value="NZ_CP030032.1"/>
</dbReference>
<dbReference type="InterPro" id="IPR027417">
    <property type="entry name" value="P-loop_NTPase"/>
</dbReference>
<dbReference type="PANTHER" id="PTHR11361">
    <property type="entry name" value="DNA MISMATCH REPAIR PROTEIN MUTS FAMILY MEMBER"/>
    <property type="match status" value="1"/>
</dbReference>
<evidence type="ECO:0000256" key="2">
    <source>
        <dbReference type="ARBA" id="ARBA00022840"/>
    </source>
</evidence>
<evidence type="ECO:0000313" key="5">
    <source>
        <dbReference type="Proteomes" id="UP000249799"/>
    </source>
</evidence>
<protein>
    <submittedName>
        <fullName evidence="4">Uncharacterized protein</fullName>
    </submittedName>
</protein>
<dbReference type="EMBL" id="CP030032">
    <property type="protein sequence ID" value="AWV89933.1"/>
    <property type="molecule type" value="Genomic_DNA"/>
</dbReference>
<reference evidence="4 5" key="1">
    <citation type="submission" date="2018-06" db="EMBL/GenBank/DDBJ databases">
        <title>Lujinxingia sediminis gen. nov. sp. nov., a new facultative anaerobic member of the class Deltaproteobacteria, and proposal of Lujinxingaceae fam. nov.</title>
        <authorList>
            <person name="Guo L.-Y."/>
            <person name="Li C.-M."/>
            <person name="Wang S."/>
            <person name="Du Z.-J."/>
        </authorList>
    </citation>
    <scope>NUCLEOTIDE SEQUENCE [LARGE SCALE GENOMIC DNA]</scope>
    <source>
        <strain evidence="4 5">FA350</strain>
    </source>
</reference>
<evidence type="ECO:0000256" key="3">
    <source>
        <dbReference type="ARBA" id="ARBA00023125"/>
    </source>
</evidence>
<dbReference type="GO" id="GO:0006298">
    <property type="term" value="P:mismatch repair"/>
    <property type="evidence" value="ECO:0007669"/>
    <property type="project" value="InterPro"/>
</dbReference>
<gene>
    <name evidence="4" type="ORF">DN745_11520</name>
</gene>
<dbReference type="Pfam" id="PF00488">
    <property type="entry name" value="MutS_V"/>
    <property type="match status" value="1"/>
</dbReference>
<dbReference type="Proteomes" id="UP000249799">
    <property type="component" value="Chromosome"/>
</dbReference>
<dbReference type="InterPro" id="IPR000432">
    <property type="entry name" value="DNA_mismatch_repair_MutS_C"/>
</dbReference>
<accession>A0A2Z4FLU1</accession>
<organism evidence="4 5">
    <name type="scientific">Bradymonas sediminis</name>
    <dbReference type="NCBI Taxonomy" id="1548548"/>
    <lineage>
        <taxon>Bacteria</taxon>
        <taxon>Deltaproteobacteria</taxon>
        <taxon>Bradymonadales</taxon>
        <taxon>Bradymonadaceae</taxon>
        <taxon>Bradymonas</taxon>
    </lineage>
</organism>